<feature type="region of interest" description="Disordered" evidence="2">
    <location>
        <begin position="136"/>
        <end position="166"/>
    </location>
</feature>
<dbReference type="PANTHER" id="PTHR12794:SF0">
    <property type="entry name" value="GEM-ASSOCIATED PROTEIN 2"/>
    <property type="match status" value="1"/>
</dbReference>
<dbReference type="STRING" id="196109.A0A136JAN1"/>
<dbReference type="PANTHER" id="PTHR12794">
    <property type="entry name" value="GEMIN2"/>
    <property type="match status" value="1"/>
</dbReference>
<keyword evidence="4" id="KW-1185">Reference proteome</keyword>
<feature type="compositionally biased region" description="Acidic residues" evidence="2">
    <location>
        <begin position="296"/>
        <end position="306"/>
    </location>
</feature>
<reference evidence="4" key="1">
    <citation type="submission" date="2016-02" db="EMBL/GenBank/DDBJ databases">
        <title>Draft genome sequence of Microdochium bolleyi, a fungal endophyte of beachgrass.</title>
        <authorList>
            <consortium name="DOE Joint Genome Institute"/>
            <person name="David A.S."/>
            <person name="May G."/>
            <person name="Haridas S."/>
            <person name="Lim J."/>
            <person name="Wang M."/>
            <person name="Labutti K."/>
            <person name="Lipzen A."/>
            <person name="Barry K."/>
            <person name="Grigoriev I.V."/>
        </authorList>
    </citation>
    <scope>NUCLEOTIDE SEQUENCE [LARGE SCALE GENOMIC DNA]</scope>
    <source>
        <strain evidence="4">J235TASD1</strain>
    </source>
</reference>
<feature type="compositionally biased region" description="Basic and acidic residues" evidence="2">
    <location>
        <begin position="53"/>
        <end position="64"/>
    </location>
</feature>
<accession>A0A136JAN1</accession>
<dbReference type="InParanoid" id="A0A136JAN1"/>
<protein>
    <submittedName>
        <fullName evidence="3">Uncharacterized protein</fullName>
    </submittedName>
</protein>
<feature type="region of interest" description="Disordered" evidence="2">
    <location>
        <begin position="506"/>
        <end position="558"/>
    </location>
</feature>
<feature type="region of interest" description="Disordered" evidence="2">
    <location>
        <begin position="221"/>
        <end position="250"/>
    </location>
</feature>
<dbReference type="Proteomes" id="UP000070501">
    <property type="component" value="Unassembled WGS sequence"/>
</dbReference>
<dbReference type="GO" id="GO:0000387">
    <property type="term" value="P:spliceosomal snRNP assembly"/>
    <property type="evidence" value="ECO:0007669"/>
    <property type="project" value="InterPro"/>
</dbReference>
<feature type="compositionally biased region" description="Polar residues" evidence="2">
    <location>
        <begin position="307"/>
        <end position="324"/>
    </location>
</feature>
<evidence type="ECO:0000256" key="2">
    <source>
        <dbReference type="SAM" id="MobiDB-lite"/>
    </source>
</evidence>
<feature type="compositionally biased region" description="Basic and acidic residues" evidence="2">
    <location>
        <begin position="1"/>
        <end position="12"/>
    </location>
</feature>
<organism evidence="3 4">
    <name type="scientific">Microdochium bolleyi</name>
    <dbReference type="NCBI Taxonomy" id="196109"/>
    <lineage>
        <taxon>Eukaryota</taxon>
        <taxon>Fungi</taxon>
        <taxon>Dikarya</taxon>
        <taxon>Ascomycota</taxon>
        <taxon>Pezizomycotina</taxon>
        <taxon>Sordariomycetes</taxon>
        <taxon>Xylariomycetidae</taxon>
        <taxon>Xylariales</taxon>
        <taxon>Microdochiaceae</taxon>
        <taxon>Microdochium</taxon>
    </lineage>
</organism>
<feature type="region of interest" description="Disordered" evidence="2">
    <location>
        <begin position="1"/>
        <end position="114"/>
    </location>
</feature>
<evidence type="ECO:0000313" key="3">
    <source>
        <dbReference type="EMBL" id="KXJ94195.1"/>
    </source>
</evidence>
<feature type="region of interest" description="Disordered" evidence="2">
    <location>
        <begin position="273"/>
        <end position="324"/>
    </location>
</feature>
<dbReference type="GO" id="GO:0005634">
    <property type="term" value="C:nucleus"/>
    <property type="evidence" value="ECO:0007669"/>
    <property type="project" value="TreeGrafter"/>
</dbReference>
<name>A0A136JAN1_9PEZI</name>
<feature type="compositionally biased region" description="Low complexity" evidence="2">
    <location>
        <begin position="518"/>
        <end position="531"/>
    </location>
</feature>
<dbReference type="OrthoDB" id="428895at2759"/>
<dbReference type="InterPro" id="IPR035426">
    <property type="entry name" value="Gemin2/Brr1"/>
</dbReference>
<evidence type="ECO:0000256" key="1">
    <source>
        <dbReference type="ARBA" id="ARBA00025758"/>
    </source>
</evidence>
<dbReference type="GO" id="GO:0032797">
    <property type="term" value="C:SMN complex"/>
    <property type="evidence" value="ECO:0007669"/>
    <property type="project" value="TreeGrafter"/>
</dbReference>
<dbReference type="Gene3D" id="1.20.58.1070">
    <property type="match status" value="1"/>
</dbReference>
<comment type="similarity">
    <text evidence="1">Belongs to the gemin-2 family.</text>
</comment>
<proteinExistence type="inferred from homology"/>
<dbReference type="Pfam" id="PF04938">
    <property type="entry name" value="SIP1"/>
    <property type="match status" value="1"/>
</dbReference>
<dbReference type="AlphaFoldDB" id="A0A136JAN1"/>
<evidence type="ECO:0000313" key="4">
    <source>
        <dbReference type="Proteomes" id="UP000070501"/>
    </source>
</evidence>
<sequence length="636" mass="69514">MDGYRDNCRRDNFPAPVSADGQLIGPAVADAVPQLEEDQPRIQTPTQIDGQPDEIRSTNPDHHQSTPRAPRAGCHGKTGGPAKRRQRRQDTSNIFADRARQAPPTDGGSLAPNTSFTESLIVHTGAIILENDVMSSKRASEDATDASSKKRRTFHNTTQRSGKNAHAAVDQTYGQRNAFGSLDDIGTTAPAGDSDLDCEDDTDALAYLRRVRQEASGIPHVIVAKRAGPQRPPSSASAREAVSPDDVDRGIYNDGTGDFRGYYHDGAYIAYPDTYGEPETHSEEEDEDREWHEVPGIDDEDGEVLQDTETSSYLSSDSNRPHNSSVDEIRQAYFTSLIERYLLLRDVVQREPPGTIVAALPTTHPTEVDAFSTSSATFSRWSGRLRGTDPLPAQVAAMHKDSIIRLLRIILGGKFLRKRLELRARTSTWIWALLARLPDRGELDYQEVGWIRDLGKRAVLLMIGLAEAQVLQEQYGVGGSDEDQEIDGDVDEYIDGDVTSKAEGLADFSTEDPPHSDATAPPAANATETQAGAVDEDDDAPMDLDDGEVTDDDSSPERKCTDIEDIKARLLAQLDDDGEVAPASADADQLEEEGRDVAADAEQINARATLNMILTVAGEFYGQRDLLEFRDPFGSL</sequence>
<gene>
    <name evidence="3" type="ORF">Micbo1qcDRAFT_202094</name>
</gene>
<dbReference type="EMBL" id="KQ964247">
    <property type="protein sequence ID" value="KXJ94195.1"/>
    <property type="molecule type" value="Genomic_DNA"/>
</dbReference>
<feature type="compositionally biased region" description="Acidic residues" evidence="2">
    <location>
        <begin position="534"/>
        <end position="554"/>
    </location>
</feature>